<evidence type="ECO:0000256" key="2">
    <source>
        <dbReference type="ARBA" id="ARBA00022963"/>
    </source>
</evidence>
<dbReference type="Gene3D" id="3.40.50.1820">
    <property type="entry name" value="alpha/beta hydrolase"/>
    <property type="match status" value="1"/>
</dbReference>
<feature type="transmembrane region" description="Helical" evidence="4">
    <location>
        <begin position="53"/>
        <end position="70"/>
    </location>
</feature>
<name>A0A7U7ENH7_9GAMM</name>
<dbReference type="SUPFAM" id="SSF53474">
    <property type="entry name" value="alpha/beta-Hydrolases"/>
    <property type="match status" value="1"/>
</dbReference>
<dbReference type="Proteomes" id="UP000583387">
    <property type="component" value="Unassembled WGS sequence"/>
</dbReference>
<sequence>MILSDILLIAALLLFLCAWWLPGFPERGRVLWLAATAVLAVGLFGIRDDRWQAGAGAALGALFLLVLLIGRLRRSGQRGVPVWSGLLFSLLGGLAVAPLWLFPVADLPPPSGPQAVGVRDFELIDHGRPGVFNAGPDEPRRLLVRAWYPASPAPGAKPRRYFDEEEAKTTARGFGALFGFPPLLAHLKHMRTNAFEGAPIRAGAGKLPVVFFSHGYTAYTAANWALMEDLASHGYAVYSVQHSGDASPTLLPDGEVLPMDPALLEHMRHVLESGFSEVMVRGYASGDFDERLDGQLRTALEIPAPGNRAIVVSAPVWLADRLFVHDALQAGAVPASVADLVAASDFTRTGEMGMSFGGSTTGAVCMVDRRCAAAVNLDGGDFHFTPFAADIPVPLLMLHADLGGFYRMLGVEPTGELRGFNDFSYERFEHAGQRGDLYRPVLNGAVHAGFTDNALLVRRPLRDLAAGTAPVEVLIGATNAFVLGFFDKHLRGLDNGFPQAQYERYAGWVEPHDTSAVRAWWLAKPEAERAALERRIEGMREVVRRRGGG</sequence>
<organism evidence="5 6">
    <name type="scientific">Zestomonas carbonaria</name>
    <dbReference type="NCBI Taxonomy" id="2762745"/>
    <lineage>
        <taxon>Bacteria</taxon>
        <taxon>Pseudomonadati</taxon>
        <taxon>Pseudomonadota</taxon>
        <taxon>Gammaproteobacteria</taxon>
        <taxon>Pseudomonadales</taxon>
        <taxon>Pseudomonadaceae</taxon>
        <taxon>Zestomonas</taxon>
    </lineage>
</organism>
<dbReference type="AlphaFoldDB" id="A0A7U7ENH7"/>
<dbReference type="PANTHER" id="PTHR10272">
    <property type="entry name" value="PLATELET-ACTIVATING FACTOR ACETYLHYDROLASE"/>
    <property type="match status" value="1"/>
</dbReference>
<evidence type="ECO:0000313" key="6">
    <source>
        <dbReference type="Proteomes" id="UP000583387"/>
    </source>
</evidence>
<evidence type="ECO:0000313" key="5">
    <source>
        <dbReference type="EMBL" id="CAD5107300.1"/>
    </source>
</evidence>
<dbReference type="EMBL" id="CAJFCI010000032">
    <property type="protein sequence ID" value="CAD5107300.1"/>
    <property type="molecule type" value="Genomic_DNA"/>
</dbReference>
<dbReference type="RefSeq" id="WP_187670649.1">
    <property type="nucleotide sequence ID" value="NZ_CAJFCI010000032.1"/>
</dbReference>
<keyword evidence="4" id="KW-0472">Membrane</keyword>
<feature type="transmembrane region" description="Helical" evidence="4">
    <location>
        <begin position="82"/>
        <end position="102"/>
    </location>
</feature>
<proteinExistence type="predicted"/>
<dbReference type="GO" id="GO:0003847">
    <property type="term" value="F:1-alkyl-2-acetylglycerophosphocholine esterase activity"/>
    <property type="evidence" value="ECO:0007669"/>
    <property type="project" value="TreeGrafter"/>
</dbReference>
<dbReference type="PANTHER" id="PTHR10272:SF0">
    <property type="entry name" value="PLATELET-ACTIVATING FACTOR ACETYLHYDROLASE"/>
    <property type="match status" value="1"/>
</dbReference>
<evidence type="ECO:0000256" key="3">
    <source>
        <dbReference type="ARBA" id="ARBA00023098"/>
    </source>
</evidence>
<keyword evidence="4" id="KW-0812">Transmembrane</keyword>
<keyword evidence="6" id="KW-1185">Reference proteome</keyword>
<keyword evidence="4" id="KW-1133">Transmembrane helix</keyword>
<dbReference type="GO" id="GO:0016042">
    <property type="term" value="P:lipid catabolic process"/>
    <property type="evidence" value="ECO:0007669"/>
    <property type="project" value="UniProtKB-KW"/>
</dbReference>
<keyword evidence="2" id="KW-0442">Lipid degradation</keyword>
<gene>
    <name evidence="5" type="ORF">PSEWESI4_01571</name>
</gene>
<evidence type="ECO:0008006" key="7">
    <source>
        <dbReference type="Google" id="ProtNLM"/>
    </source>
</evidence>
<dbReference type="InterPro" id="IPR029058">
    <property type="entry name" value="AB_hydrolase_fold"/>
</dbReference>
<evidence type="ECO:0000256" key="4">
    <source>
        <dbReference type="SAM" id="Phobius"/>
    </source>
</evidence>
<accession>A0A7U7ENH7</accession>
<evidence type="ECO:0000256" key="1">
    <source>
        <dbReference type="ARBA" id="ARBA00022801"/>
    </source>
</evidence>
<feature type="transmembrane region" description="Helical" evidence="4">
    <location>
        <begin position="6"/>
        <end position="23"/>
    </location>
</feature>
<reference evidence="5 6" key="1">
    <citation type="submission" date="2020-08" db="EMBL/GenBank/DDBJ databases">
        <authorList>
            <person name="Criscuolo A."/>
        </authorList>
    </citation>
    <scope>NUCLEOTIDE SEQUENCE [LARGE SCALE GENOMIC DNA]</scope>
    <source>
        <strain evidence="5">CIP111764</strain>
    </source>
</reference>
<comment type="caution">
    <text evidence="5">The sequence shown here is derived from an EMBL/GenBank/DDBJ whole genome shotgun (WGS) entry which is preliminary data.</text>
</comment>
<feature type="transmembrane region" description="Helical" evidence="4">
    <location>
        <begin position="30"/>
        <end position="47"/>
    </location>
</feature>
<keyword evidence="3" id="KW-0443">Lipid metabolism</keyword>
<protein>
    <recommendedName>
        <fullName evidence="7">Dienelactone hydrolase</fullName>
    </recommendedName>
</protein>
<keyword evidence="1" id="KW-0378">Hydrolase</keyword>
<dbReference type="Pfam" id="PF03403">
    <property type="entry name" value="PAF-AH_p_II"/>
    <property type="match status" value="1"/>
</dbReference>